<gene>
    <name evidence="1" type="ORF">HU230_19855</name>
</gene>
<comment type="caution">
    <text evidence="1">The sequence shown here is derived from an EMBL/GenBank/DDBJ whole genome shotgun (WGS) entry which is preliminary data.</text>
</comment>
<dbReference type="EMBL" id="JABWSX010000001">
    <property type="protein sequence ID" value="NVL07960.1"/>
    <property type="molecule type" value="Genomic_DNA"/>
</dbReference>
<dbReference type="AlphaFoldDB" id="A0A973WRL0"/>
<reference evidence="1" key="1">
    <citation type="submission" date="2020-06" db="EMBL/GenBank/DDBJ databases">
        <title>Whole Genome Sequence of Bradyrhizobium sp. Strain 66S1MB.</title>
        <authorList>
            <person name="Bromfield E."/>
            <person name="Cloutier S."/>
        </authorList>
    </citation>
    <scope>NUCLEOTIDE SEQUENCE</scope>
    <source>
        <strain evidence="1">66S1MB</strain>
    </source>
</reference>
<proteinExistence type="predicted"/>
<dbReference type="RefSeq" id="WP_176531556.1">
    <property type="nucleotide sequence ID" value="NZ_CP088022.1"/>
</dbReference>
<sequence>MPRSAYLDEAVKWSRDLTKMRVRGPGDTERAMRSIEREYGVEYGVLWRLRYRRSQLKDIGVTAYMRLKAAYQAECQRQLRMLKHEIAITEAACGAASDPVVQAKALVRQNGG</sequence>
<accession>A0A973WRL0</accession>
<protein>
    <submittedName>
        <fullName evidence="1">Uncharacterized protein</fullName>
    </submittedName>
</protein>
<organism evidence="1">
    <name type="scientific">Bradyrhizobium quebecense</name>
    <dbReference type="NCBI Taxonomy" id="2748629"/>
    <lineage>
        <taxon>Bacteria</taxon>
        <taxon>Pseudomonadati</taxon>
        <taxon>Pseudomonadota</taxon>
        <taxon>Alphaproteobacteria</taxon>
        <taxon>Hyphomicrobiales</taxon>
        <taxon>Nitrobacteraceae</taxon>
        <taxon>Bradyrhizobium</taxon>
    </lineage>
</organism>
<evidence type="ECO:0000313" key="1">
    <source>
        <dbReference type="EMBL" id="NVL07960.1"/>
    </source>
</evidence>
<name>A0A973WRL0_9BRAD</name>